<gene>
    <name evidence="1" type="ORF">B296_00022809</name>
</gene>
<accession>A0A427A821</accession>
<sequence length="63" mass="7524">MARLYNWRVHHRQIKIGDLILQKVVVSDPTDSWGKVAPNWEVCYRDIDMVRDNTYHLATQDRV</sequence>
<dbReference type="AlphaFoldDB" id="A0A427A821"/>
<organism evidence="1 2">
    <name type="scientific">Ensete ventricosum</name>
    <name type="common">Abyssinian banana</name>
    <name type="synonym">Musa ensete</name>
    <dbReference type="NCBI Taxonomy" id="4639"/>
    <lineage>
        <taxon>Eukaryota</taxon>
        <taxon>Viridiplantae</taxon>
        <taxon>Streptophyta</taxon>
        <taxon>Embryophyta</taxon>
        <taxon>Tracheophyta</taxon>
        <taxon>Spermatophyta</taxon>
        <taxon>Magnoliopsida</taxon>
        <taxon>Liliopsida</taxon>
        <taxon>Zingiberales</taxon>
        <taxon>Musaceae</taxon>
        <taxon>Ensete</taxon>
    </lineage>
</organism>
<evidence type="ECO:0000313" key="2">
    <source>
        <dbReference type="Proteomes" id="UP000287651"/>
    </source>
</evidence>
<proteinExistence type="predicted"/>
<dbReference type="EMBL" id="AMZH03003410">
    <property type="protein sequence ID" value="RRT72407.1"/>
    <property type="molecule type" value="Genomic_DNA"/>
</dbReference>
<evidence type="ECO:0000313" key="1">
    <source>
        <dbReference type="EMBL" id="RRT72407.1"/>
    </source>
</evidence>
<name>A0A427A821_ENSVE</name>
<dbReference type="Proteomes" id="UP000287651">
    <property type="component" value="Unassembled WGS sequence"/>
</dbReference>
<protein>
    <submittedName>
        <fullName evidence="1">Uncharacterized protein</fullName>
    </submittedName>
</protein>
<reference evidence="1 2" key="1">
    <citation type="journal article" date="2014" name="Agronomy (Basel)">
        <title>A Draft Genome Sequence for Ensete ventricosum, the Drought-Tolerant Tree Against Hunger.</title>
        <authorList>
            <person name="Harrison J."/>
            <person name="Moore K.A."/>
            <person name="Paszkiewicz K."/>
            <person name="Jones T."/>
            <person name="Grant M."/>
            <person name="Ambacheew D."/>
            <person name="Muzemil S."/>
            <person name="Studholme D.J."/>
        </authorList>
    </citation>
    <scope>NUCLEOTIDE SEQUENCE [LARGE SCALE GENOMIC DNA]</scope>
</reference>
<comment type="caution">
    <text evidence="1">The sequence shown here is derived from an EMBL/GenBank/DDBJ whole genome shotgun (WGS) entry which is preliminary data.</text>
</comment>